<accession>W3XGT9</accession>
<sequence length="639" mass="72464">MRNQACEPCAKRKVRCDKEEPCSNCKRRKQDHCSYAEPPATNGIRKPEHVARPFVSRLSDSTAISPGAHVAISPHQSQEAATPADKNSKDPVIVEQDGQQYYLESRAWFVHGHRESGHRTVAATHPLLLKSAPAAFESILGAYSASQVSIPNCLREKGQMVFAIYKQRVHPFIKIMFNWDLERLELAMTSTSSTLLLDDAEKSLVSSIHLASIISLTDAECRERFGQPRTFIVTECVVMCEKAIAKTNLLSIKNVVALKALAIYLFVSLDCLSTQSLWTLMGLAIRNGEKLGVHRDGTLLGLSPPETEERRRLWWQLQYLDLILAIRLGVTPSTLMIEWDAKLPLNIEDEDFTPGSETFPKERVGLTSMAYCLFTYYVLYEQRRYHADKGRFELSWSTNQSIPIRTKETFIDHLEDGLNKKFLQYCDPIKPLHTILQIASRALICVFRQRILLTGGHVNQEDRGALLALSAQCIEYSIAFHSHQNIRAFRWLTTNGFPWPAFMIVLIEASNETDAEKCQRVWTVLSDLYTTNTSLLEFVEDRRRLHAAELTVAAWKSCKTKGTVDRDAPKPEFVRDLEDRLARFMATSTEVAAAQDMGRHEEPVATDAPQSFSLEDEADGLFDLNFEDIDWAFWNNFAN</sequence>
<dbReference type="RefSeq" id="XP_007830027.1">
    <property type="nucleotide sequence ID" value="XM_007831836.1"/>
</dbReference>
<evidence type="ECO:0000313" key="5">
    <source>
        <dbReference type="EMBL" id="ETS85230.1"/>
    </source>
</evidence>
<keyword evidence="2" id="KW-0479">Metal-binding</keyword>
<evidence type="ECO:0000259" key="4">
    <source>
        <dbReference type="PROSITE" id="PS50048"/>
    </source>
</evidence>
<dbReference type="eggNOG" id="ENOG502RSID">
    <property type="taxonomic scope" value="Eukaryota"/>
</dbReference>
<evidence type="ECO:0000256" key="3">
    <source>
        <dbReference type="ARBA" id="ARBA00023242"/>
    </source>
</evidence>
<dbReference type="PROSITE" id="PS00463">
    <property type="entry name" value="ZN2_CY6_FUNGAL_1"/>
    <property type="match status" value="1"/>
</dbReference>
<dbReference type="PROSITE" id="PS50048">
    <property type="entry name" value="ZN2_CY6_FUNGAL_2"/>
    <property type="match status" value="1"/>
</dbReference>
<gene>
    <name evidence="5" type="ORF">PFICI_03255</name>
</gene>
<dbReference type="AlphaFoldDB" id="W3XGT9"/>
<dbReference type="GO" id="GO:0006351">
    <property type="term" value="P:DNA-templated transcription"/>
    <property type="evidence" value="ECO:0007669"/>
    <property type="project" value="InterPro"/>
</dbReference>
<dbReference type="SMART" id="SM00066">
    <property type="entry name" value="GAL4"/>
    <property type="match status" value="1"/>
</dbReference>
<proteinExistence type="predicted"/>
<dbReference type="CDD" id="cd00067">
    <property type="entry name" value="GAL4"/>
    <property type="match status" value="1"/>
</dbReference>
<dbReference type="EMBL" id="KI912110">
    <property type="protein sequence ID" value="ETS85230.1"/>
    <property type="molecule type" value="Genomic_DNA"/>
</dbReference>
<dbReference type="InParanoid" id="W3XGT9"/>
<dbReference type="InterPro" id="IPR007219">
    <property type="entry name" value="XnlR_reg_dom"/>
</dbReference>
<dbReference type="SMART" id="SM00906">
    <property type="entry name" value="Fungal_trans"/>
    <property type="match status" value="1"/>
</dbReference>
<dbReference type="Gene3D" id="4.10.240.10">
    <property type="entry name" value="Zn(2)-C6 fungal-type DNA-binding domain"/>
    <property type="match status" value="1"/>
</dbReference>
<dbReference type="Proteomes" id="UP000030651">
    <property type="component" value="Unassembled WGS sequence"/>
</dbReference>
<keyword evidence="6" id="KW-1185">Reference proteome</keyword>
<dbReference type="GO" id="GO:0005634">
    <property type="term" value="C:nucleus"/>
    <property type="evidence" value="ECO:0007669"/>
    <property type="project" value="UniProtKB-SubCell"/>
</dbReference>
<dbReference type="InterPro" id="IPR036864">
    <property type="entry name" value="Zn2-C6_fun-type_DNA-bd_sf"/>
</dbReference>
<dbReference type="Pfam" id="PF04082">
    <property type="entry name" value="Fungal_trans"/>
    <property type="match status" value="1"/>
</dbReference>
<dbReference type="OMA" id="PCAKRKV"/>
<dbReference type="PANTHER" id="PTHR31001:SF85">
    <property type="entry name" value="ZN(II)2CYS6 TRANSCRIPTION FACTOR (EUROFUNG)"/>
    <property type="match status" value="1"/>
</dbReference>
<dbReference type="HOGENOM" id="CLU_004083_5_4_1"/>
<name>W3XGT9_PESFW</name>
<feature type="domain" description="Zn(2)-C6 fungal-type" evidence="4">
    <location>
        <begin position="5"/>
        <end position="35"/>
    </location>
</feature>
<protein>
    <recommendedName>
        <fullName evidence="4">Zn(2)-C6 fungal-type domain-containing protein</fullName>
    </recommendedName>
</protein>
<reference evidence="6" key="1">
    <citation type="journal article" date="2015" name="BMC Genomics">
        <title>Genomic and transcriptomic analysis of the endophytic fungus Pestalotiopsis fici reveals its lifestyle and high potential for synthesis of natural products.</title>
        <authorList>
            <person name="Wang X."/>
            <person name="Zhang X."/>
            <person name="Liu L."/>
            <person name="Xiang M."/>
            <person name="Wang W."/>
            <person name="Sun X."/>
            <person name="Che Y."/>
            <person name="Guo L."/>
            <person name="Liu G."/>
            <person name="Guo L."/>
            <person name="Wang C."/>
            <person name="Yin W.B."/>
            <person name="Stadler M."/>
            <person name="Zhang X."/>
            <person name="Liu X."/>
        </authorList>
    </citation>
    <scope>NUCLEOTIDE SEQUENCE [LARGE SCALE GENOMIC DNA]</scope>
    <source>
        <strain evidence="6">W106-1 / CGMCC3.15140</strain>
    </source>
</reference>
<dbReference type="GeneID" id="19268268"/>
<dbReference type="GO" id="GO:0008270">
    <property type="term" value="F:zinc ion binding"/>
    <property type="evidence" value="ECO:0007669"/>
    <property type="project" value="InterPro"/>
</dbReference>
<dbReference type="GO" id="GO:0003677">
    <property type="term" value="F:DNA binding"/>
    <property type="evidence" value="ECO:0007669"/>
    <property type="project" value="InterPro"/>
</dbReference>
<dbReference type="SUPFAM" id="SSF57701">
    <property type="entry name" value="Zn2/Cys6 DNA-binding domain"/>
    <property type="match status" value="1"/>
</dbReference>
<keyword evidence="3" id="KW-0539">Nucleus</keyword>
<dbReference type="InterPro" id="IPR001138">
    <property type="entry name" value="Zn2Cys6_DnaBD"/>
</dbReference>
<dbReference type="KEGG" id="pfy:PFICI_03255"/>
<organism evidence="5 6">
    <name type="scientific">Pestalotiopsis fici (strain W106-1 / CGMCC3.15140)</name>
    <dbReference type="NCBI Taxonomy" id="1229662"/>
    <lineage>
        <taxon>Eukaryota</taxon>
        <taxon>Fungi</taxon>
        <taxon>Dikarya</taxon>
        <taxon>Ascomycota</taxon>
        <taxon>Pezizomycotina</taxon>
        <taxon>Sordariomycetes</taxon>
        <taxon>Xylariomycetidae</taxon>
        <taxon>Amphisphaeriales</taxon>
        <taxon>Sporocadaceae</taxon>
        <taxon>Pestalotiopsis</taxon>
    </lineage>
</organism>
<comment type="subcellular location">
    <subcellularLocation>
        <location evidence="1">Nucleus</location>
    </subcellularLocation>
</comment>
<dbReference type="PANTHER" id="PTHR31001">
    <property type="entry name" value="UNCHARACTERIZED TRANSCRIPTIONAL REGULATORY PROTEIN"/>
    <property type="match status" value="1"/>
</dbReference>
<dbReference type="GO" id="GO:0000981">
    <property type="term" value="F:DNA-binding transcription factor activity, RNA polymerase II-specific"/>
    <property type="evidence" value="ECO:0007669"/>
    <property type="project" value="InterPro"/>
</dbReference>
<dbReference type="CDD" id="cd12148">
    <property type="entry name" value="fungal_TF_MHR"/>
    <property type="match status" value="1"/>
</dbReference>
<dbReference type="OrthoDB" id="2269373at2759"/>
<dbReference type="Pfam" id="PF00172">
    <property type="entry name" value="Zn_clus"/>
    <property type="match status" value="1"/>
</dbReference>
<evidence type="ECO:0000313" key="6">
    <source>
        <dbReference type="Proteomes" id="UP000030651"/>
    </source>
</evidence>
<evidence type="ECO:0000256" key="1">
    <source>
        <dbReference type="ARBA" id="ARBA00004123"/>
    </source>
</evidence>
<evidence type="ECO:0000256" key="2">
    <source>
        <dbReference type="ARBA" id="ARBA00022723"/>
    </source>
</evidence>
<dbReference type="InterPro" id="IPR050613">
    <property type="entry name" value="Sec_Metabolite_Reg"/>
</dbReference>